<dbReference type="STRING" id="392015.SAMN05421543_10918"/>
<protein>
    <submittedName>
        <fullName evidence="1">Uncharacterized protein</fullName>
    </submittedName>
</protein>
<evidence type="ECO:0000313" key="1">
    <source>
        <dbReference type="EMBL" id="SFU81724.1"/>
    </source>
</evidence>
<organism evidence="1 2">
    <name type="scientific">Alicyclobacillus macrosporangiidus</name>
    <dbReference type="NCBI Taxonomy" id="392015"/>
    <lineage>
        <taxon>Bacteria</taxon>
        <taxon>Bacillati</taxon>
        <taxon>Bacillota</taxon>
        <taxon>Bacilli</taxon>
        <taxon>Bacillales</taxon>
        <taxon>Alicyclobacillaceae</taxon>
        <taxon>Alicyclobacillus</taxon>
    </lineage>
</organism>
<keyword evidence="2" id="KW-1185">Reference proteome</keyword>
<accession>A0A1I7J9B1</accession>
<evidence type="ECO:0000313" key="2">
    <source>
        <dbReference type="Proteomes" id="UP000183508"/>
    </source>
</evidence>
<proteinExistence type="predicted"/>
<dbReference type="Proteomes" id="UP000183508">
    <property type="component" value="Unassembled WGS sequence"/>
</dbReference>
<dbReference type="AlphaFoldDB" id="A0A1I7J9B1"/>
<dbReference type="EMBL" id="FPBV01000009">
    <property type="protein sequence ID" value="SFU81724.1"/>
    <property type="molecule type" value="Genomic_DNA"/>
</dbReference>
<gene>
    <name evidence="1" type="ORF">SAMN05421543_10918</name>
</gene>
<reference evidence="2" key="1">
    <citation type="submission" date="2016-10" db="EMBL/GenBank/DDBJ databases">
        <authorList>
            <person name="Varghese N."/>
        </authorList>
    </citation>
    <scope>NUCLEOTIDE SEQUENCE [LARGE SCALE GENOMIC DNA]</scope>
    <source>
        <strain evidence="2">DSM 17980</strain>
    </source>
</reference>
<name>A0A1I7J9B1_9BACL</name>
<sequence>MEMDKLSTARQLQREREAVVRLYAKLGVLAEIWLATWNCKTASRQRWLRVLYEDVLDAAYEVALVFRYEEPVLDGGAAVSHDPWVLWERLLGYDWPNTAEEFAEGMRDLVALGRVLGVHEAAA</sequence>